<keyword evidence="2" id="KW-0732">Signal</keyword>
<sequence>MIMQLFAGRWRVAVPAGLLCLALTVAGCGGSEQPPAGDSGTSQGGRGGSAETARDSAPSQSDISQEEISELEKAVSEAEGAADQAEREVAEP</sequence>
<evidence type="ECO:0000313" key="4">
    <source>
        <dbReference type="Proteomes" id="UP000805614"/>
    </source>
</evidence>
<organism evidence="3 4">
    <name type="scientific">Actinomadura alba</name>
    <dbReference type="NCBI Taxonomy" id="406431"/>
    <lineage>
        <taxon>Bacteria</taxon>
        <taxon>Bacillati</taxon>
        <taxon>Actinomycetota</taxon>
        <taxon>Actinomycetes</taxon>
        <taxon>Streptosporangiales</taxon>
        <taxon>Thermomonosporaceae</taxon>
        <taxon>Actinomadura</taxon>
    </lineage>
</organism>
<evidence type="ECO:0000256" key="1">
    <source>
        <dbReference type="SAM" id="MobiDB-lite"/>
    </source>
</evidence>
<name>A0ABR7LMK3_9ACTN</name>
<protein>
    <submittedName>
        <fullName evidence="3">Uncharacterized protein</fullName>
    </submittedName>
</protein>
<feature type="signal peptide" evidence="2">
    <location>
        <begin position="1"/>
        <end position="27"/>
    </location>
</feature>
<comment type="caution">
    <text evidence="3">The sequence shown here is derived from an EMBL/GenBank/DDBJ whole genome shotgun (WGS) entry which is preliminary data.</text>
</comment>
<proteinExistence type="predicted"/>
<evidence type="ECO:0000256" key="2">
    <source>
        <dbReference type="SAM" id="SignalP"/>
    </source>
</evidence>
<keyword evidence="4" id="KW-1185">Reference proteome</keyword>
<dbReference type="RefSeq" id="WP_187242724.1">
    <property type="nucleotide sequence ID" value="NZ_BAAAOK010000006.1"/>
</dbReference>
<feature type="region of interest" description="Disordered" evidence="1">
    <location>
        <begin position="29"/>
        <end position="92"/>
    </location>
</feature>
<reference evidence="3 4" key="1">
    <citation type="submission" date="2020-06" db="EMBL/GenBank/DDBJ databases">
        <title>Actinomadura xiongansis sp. nov., isolated from soil of Baiyangdian.</title>
        <authorList>
            <person name="Zhang X."/>
        </authorList>
    </citation>
    <scope>NUCLEOTIDE SEQUENCE [LARGE SCALE GENOMIC DNA]</scope>
    <source>
        <strain evidence="3 4">HBUM206468</strain>
    </source>
</reference>
<accession>A0ABR7LMK3</accession>
<feature type="chain" id="PRO_5046264767" evidence="2">
    <location>
        <begin position="28"/>
        <end position="92"/>
    </location>
</feature>
<dbReference type="Proteomes" id="UP000805614">
    <property type="component" value="Unassembled WGS sequence"/>
</dbReference>
<gene>
    <name evidence="3" type="ORF">HKK74_09430</name>
</gene>
<evidence type="ECO:0000313" key="3">
    <source>
        <dbReference type="EMBL" id="MBC6465717.1"/>
    </source>
</evidence>
<dbReference type="EMBL" id="JABVEC010000005">
    <property type="protein sequence ID" value="MBC6465717.1"/>
    <property type="molecule type" value="Genomic_DNA"/>
</dbReference>